<reference evidence="5 6" key="1">
    <citation type="submission" date="2008-09" db="EMBL/GenBank/DDBJ databases">
        <authorList>
            <person name="Fulton L."/>
            <person name="Clifton S."/>
            <person name="Fulton B."/>
            <person name="Xu J."/>
            <person name="Minx P."/>
            <person name="Pepin K.H."/>
            <person name="Johnson M."/>
            <person name="Thiruvilangam P."/>
            <person name="Bhonagiri V."/>
            <person name="Nash W.E."/>
            <person name="Mardis E.R."/>
            <person name="Wilson R.K."/>
        </authorList>
    </citation>
    <scope>NUCLEOTIDE SEQUENCE [LARGE SCALE GENOMIC DNA]</scope>
    <source>
        <strain evidence="5 6">DSM 13275</strain>
    </source>
</reference>
<dbReference type="Pfam" id="PF02575">
    <property type="entry name" value="YbaB_DNA_bd"/>
    <property type="match status" value="1"/>
</dbReference>
<dbReference type="GO" id="GO:0003677">
    <property type="term" value="F:DNA binding"/>
    <property type="evidence" value="ECO:0007669"/>
    <property type="project" value="UniProtKB-UniRule"/>
</dbReference>
<gene>
    <name evidence="5" type="ORF">CLOHIR_02069</name>
</gene>
<comment type="caution">
    <text evidence="5">The sequence shown here is derived from an EMBL/GenBank/DDBJ whole genome shotgun (WGS) entry which is preliminary data.</text>
</comment>
<dbReference type="SUPFAM" id="SSF82607">
    <property type="entry name" value="YbaB-like"/>
    <property type="match status" value="1"/>
</dbReference>
<keyword evidence="1 3" id="KW-0963">Cytoplasm</keyword>
<dbReference type="PANTHER" id="PTHR33449:SF1">
    <property type="entry name" value="NUCLEOID-ASSOCIATED PROTEIN YBAB"/>
    <property type="match status" value="1"/>
</dbReference>
<dbReference type="HOGENOM" id="CLU_140930_1_0_9"/>
<evidence type="ECO:0000256" key="4">
    <source>
        <dbReference type="SAM" id="MobiDB-lite"/>
    </source>
</evidence>
<evidence type="ECO:0000313" key="6">
    <source>
        <dbReference type="Proteomes" id="UP000003178"/>
    </source>
</evidence>
<comment type="similarity">
    <text evidence="3">Belongs to the YbaB/EbfC family.</text>
</comment>
<dbReference type="InterPro" id="IPR004401">
    <property type="entry name" value="YbaB/EbfC"/>
</dbReference>
<accession>B6G1R2</accession>
<dbReference type="NCBIfam" id="TIGR00103">
    <property type="entry name" value="DNA_YbaB_EbfC"/>
    <property type="match status" value="1"/>
</dbReference>
<evidence type="ECO:0000256" key="1">
    <source>
        <dbReference type="ARBA" id="ARBA00022490"/>
    </source>
</evidence>
<dbReference type="Gene3D" id="3.30.1310.10">
    <property type="entry name" value="Nucleoid-associated protein YbaB-like domain"/>
    <property type="match status" value="1"/>
</dbReference>
<dbReference type="RefSeq" id="WP_006441197.1">
    <property type="nucleotide sequence ID" value="NZ_DS995686.1"/>
</dbReference>
<keyword evidence="6" id="KW-1185">Reference proteome</keyword>
<dbReference type="GO" id="GO:0043590">
    <property type="term" value="C:bacterial nucleoid"/>
    <property type="evidence" value="ECO:0007669"/>
    <property type="project" value="UniProtKB-UniRule"/>
</dbReference>
<proteinExistence type="inferred from homology"/>
<comment type="function">
    <text evidence="3">Binds to DNA and alters its conformation. May be involved in regulation of gene expression, nucleoid organization and DNA protection.</text>
</comment>
<organism evidence="5 6">
    <name type="scientific">Peptacetobacter hiranonis (strain DSM 13275 / JCM 10541 / KCTC 15199 / TO-931)</name>
    <name type="common">Clostridium hiranonis</name>
    <dbReference type="NCBI Taxonomy" id="500633"/>
    <lineage>
        <taxon>Bacteria</taxon>
        <taxon>Bacillati</taxon>
        <taxon>Bacillota</taxon>
        <taxon>Clostridia</taxon>
        <taxon>Peptostreptococcales</taxon>
        <taxon>Peptostreptococcaceae</taxon>
        <taxon>Peptacetobacter</taxon>
    </lineage>
</organism>
<feature type="region of interest" description="Disordered" evidence="4">
    <location>
        <begin position="24"/>
        <end position="45"/>
    </location>
</feature>
<dbReference type="HAMAP" id="MF_00274">
    <property type="entry name" value="DNA_YbaB_EbfC"/>
    <property type="match status" value="1"/>
</dbReference>
<dbReference type="STRING" id="500633.CLOHIR_02069"/>
<dbReference type="PANTHER" id="PTHR33449">
    <property type="entry name" value="NUCLEOID-ASSOCIATED PROTEIN YBAB"/>
    <property type="match status" value="1"/>
</dbReference>
<evidence type="ECO:0000256" key="3">
    <source>
        <dbReference type="HAMAP-Rule" id="MF_00274"/>
    </source>
</evidence>
<dbReference type="AlphaFoldDB" id="B6G1R2"/>
<comment type="subcellular location">
    <subcellularLocation>
        <location evidence="3">Cytoplasm</location>
        <location evidence="3">Nucleoid</location>
    </subcellularLocation>
</comment>
<dbReference type="OrthoDB" id="9795263at2"/>
<comment type="subunit">
    <text evidence="3">Homodimer.</text>
</comment>
<protein>
    <recommendedName>
        <fullName evidence="3">Nucleoid-associated protein CLOHIR_02069</fullName>
    </recommendedName>
</protein>
<sequence>MAKKGFPGGMPGMGGMNMNKMLKQAQKMQEDMAKAQKELEEKEVEASVGGGAVTVKVNGKKELVSISIKEEVVDPDDVEMLEDLVLSAVNEALRNIDNLQANQMNKLTGGMNIPGLF</sequence>
<reference evidence="5 6" key="2">
    <citation type="submission" date="2008-10" db="EMBL/GenBank/DDBJ databases">
        <title>Draft genome sequence of Clostridium hiranonis (DSM 13275).</title>
        <authorList>
            <person name="Sudarsanam P."/>
            <person name="Ley R."/>
            <person name="Guruge J."/>
            <person name="Turnbaugh P.J."/>
            <person name="Mahowald M."/>
            <person name="Liep D."/>
            <person name="Gordon J."/>
        </authorList>
    </citation>
    <scope>NUCLEOTIDE SEQUENCE [LARGE SCALE GENOMIC DNA]</scope>
    <source>
        <strain evidence="5 6">DSM 13275</strain>
    </source>
</reference>
<dbReference type="EMBL" id="ABWP01000077">
    <property type="protein sequence ID" value="EEA84279.1"/>
    <property type="molecule type" value="Genomic_DNA"/>
</dbReference>
<keyword evidence="2 3" id="KW-0238">DNA-binding</keyword>
<evidence type="ECO:0000313" key="5">
    <source>
        <dbReference type="EMBL" id="EEA84279.1"/>
    </source>
</evidence>
<dbReference type="eggNOG" id="COG0718">
    <property type="taxonomic scope" value="Bacteria"/>
</dbReference>
<name>B6G1R2_PEPHT</name>
<evidence type="ECO:0000256" key="2">
    <source>
        <dbReference type="ARBA" id="ARBA00023125"/>
    </source>
</evidence>
<dbReference type="PIRSF" id="PIRSF004555">
    <property type="entry name" value="UCP004555"/>
    <property type="match status" value="1"/>
</dbReference>
<feature type="compositionally biased region" description="Basic and acidic residues" evidence="4">
    <location>
        <begin position="28"/>
        <end position="40"/>
    </location>
</feature>
<dbReference type="Proteomes" id="UP000003178">
    <property type="component" value="Unassembled WGS sequence"/>
</dbReference>
<dbReference type="GO" id="GO:0005829">
    <property type="term" value="C:cytosol"/>
    <property type="evidence" value="ECO:0007669"/>
    <property type="project" value="TreeGrafter"/>
</dbReference>
<dbReference type="FunFam" id="3.30.1310.10:FF:000002">
    <property type="entry name" value="Nucleoid-associated protein IKC_06587"/>
    <property type="match status" value="1"/>
</dbReference>
<dbReference type="InterPro" id="IPR036894">
    <property type="entry name" value="YbaB-like_sf"/>
</dbReference>